<dbReference type="PROSITE" id="PS51192">
    <property type="entry name" value="HELICASE_ATP_BIND_1"/>
    <property type="match status" value="1"/>
</dbReference>
<dbReference type="InterPro" id="IPR050615">
    <property type="entry name" value="ATP-dep_DNA_Helicase"/>
</dbReference>
<dbReference type="Pfam" id="PF00271">
    <property type="entry name" value="Helicase_C"/>
    <property type="match status" value="1"/>
</dbReference>
<organism evidence="8 9">
    <name type="scientific">Microbacterium betulae</name>
    <dbReference type="NCBI Taxonomy" id="2981139"/>
    <lineage>
        <taxon>Bacteria</taxon>
        <taxon>Bacillati</taxon>
        <taxon>Actinomycetota</taxon>
        <taxon>Actinomycetes</taxon>
        <taxon>Micrococcales</taxon>
        <taxon>Microbacteriaceae</taxon>
        <taxon>Microbacterium</taxon>
    </lineage>
</organism>
<name>A0AA97FHH6_9MICO</name>
<dbReference type="AlphaFoldDB" id="A0AA97FHH6"/>
<dbReference type="PANTHER" id="PTHR11274:SF0">
    <property type="entry name" value="GENERAL TRANSCRIPTION AND DNA REPAIR FACTOR IIH HELICASE SUBUNIT XPB"/>
    <property type="match status" value="1"/>
</dbReference>
<dbReference type="SMART" id="SM00490">
    <property type="entry name" value="HELICc"/>
    <property type="match status" value="1"/>
</dbReference>
<proteinExistence type="predicted"/>
<keyword evidence="2" id="KW-0378">Hydrolase</keyword>
<dbReference type="GO" id="GO:0003677">
    <property type="term" value="F:DNA binding"/>
    <property type="evidence" value="ECO:0007669"/>
    <property type="project" value="InterPro"/>
</dbReference>
<evidence type="ECO:0000259" key="6">
    <source>
        <dbReference type="PROSITE" id="PS51192"/>
    </source>
</evidence>
<dbReference type="InterPro" id="IPR001650">
    <property type="entry name" value="Helicase_C-like"/>
</dbReference>
<evidence type="ECO:0000256" key="5">
    <source>
        <dbReference type="SAM" id="MobiDB-lite"/>
    </source>
</evidence>
<dbReference type="SUPFAM" id="SSF52540">
    <property type="entry name" value="P-loop containing nucleoside triphosphate hydrolases"/>
    <property type="match status" value="1"/>
</dbReference>
<reference evidence="8 9" key="1">
    <citation type="submission" date="2023-02" db="EMBL/GenBank/DDBJ databases">
        <title>Microbacterium betulae sp. nov., isolated from birch wood.</title>
        <authorList>
            <person name="Pasciak M."/>
            <person name="Pawlik K.J."/>
            <person name="Martynowski D."/>
            <person name="Laczmanski L."/>
            <person name="Ciekot J."/>
            <person name="Szponar B."/>
            <person name="Wojcik-Fatla A."/>
            <person name="Mackiewicz B."/>
            <person name="Farian E."/>
            <person name="Cholewa G."/>
            <person name="Cholewa A."/>
            <person name="Dutkiewicz J."/>
        </authorList>
    </citation>
    <scope>NUCLEOTIDE SEQUENCE [LARGE SCALE GENOMIC DNA]</scope>
    <source>
        <strain evidence="8 9">AB</strain>
    </source>
</reference>
<evidence type="ECO:0000259" key="7">
    <source>
        <dbReference type="PROSITE" id="PS51194"/>
    </source>
</evidence>
<keyword evidence="4" id="KW-0067">ATP-binding</keyword>
<dbReference type="Pfam" id="PF04851">
    <property type="entry name" value="ResIII"/>
    <property type="match status" value="1"/>
</dbReference>
<dbReference type="InterPro" id="IPR027417">
    <property type="entry name" value="P-loop_NTPase"/>
</dbReference>
<dbReference type="InterPro" id="IPR014001">
    <property type="entry name" value="Helicase_ATP-bd"/>
</dbReference>
<feature type="region of interest" description="Disordered" evidence="5">
    <location>
        <begin position="1"/>
        <end position="24"/>
    </location>
</feature>
<dbReference type="CDD" id="cd17926">
    <property type="entry name" value="DEXHc_RE"/>
    <property type="match status" value="1"/>
</dbReference>
<keyword evidence="1" id="KW-0547">Nucleotide-binding</keyword>
<evidence type="ECO:0000256" key="3">
    <source>
        <dbReference type="ARBA" id="ARBA00022806"/>
    </source>
</evidence>
<feature type="domain" description="Helicase C-terminal" evidence="7">
    <location>
        <begin position="526"/>
        <end position="682"/>
    </location>
</feature>
<dbReference type="InterPro" id="IPR006935">
    <property type="entry name" value="Helicase/UvrB_N"/>
</dbReference>
<dbReference type="EMBL" id="CP118157">
    <property type="protein sequence ID" value="WOF23661.1"/>
    <property type="molecule type" value="Genomic_DNA"/>
</dbReference>
<sequence>MATVDRTADGMTGEGWGASGWTPEPEYASDRDDILNDFYMRALVEAVTYDRITGFFASSALALYWGAIPDFVDRGGKIRVLCSPRITEKDAQGIERGYDARDDESLAAVLRAEFDALLISEQLRKPALALAALISEGLLEVRLARVARASLDDRRMFHDKVGLFADERGQRIGFRGSLNETRYGIASDGNIESFDAWTSWTGRNDSIRVQRSSERFEKLWDGKSEGVEVLALPAPFRHWLESQADGMAWREFAAEITTETEHDLVIRTAPDGRPLREQQIAGLDKWEENGKRGILAHATGSGKTVTGITAIANYNGPALVVAPSRLVARQWKEQLEDTGRRVHLCGDGETAWKTRLRNWLSQPAAERVVVALAPTAAQQSFVNQASRAQNLLLVGDEVHRLGAASYRKILEIDAAARLGLSATPERAGDSEGTAAVFEYFGGVIHRYTLRDALMAGALCDYLYHPQLVRLSPQEQEDWDEFSKKIGKLVAQSHNASGGPTASQLERIRMLTMQRARIAKKAAAKTPLAQAIVSKHYERGQRWLVYCDDKGQMDAVAAGLRSAGIDAYQYYSDMPADKAATLRHFDENGGVVVSIKCLDEGVDIPNADHALILASSRNPREFIQRRGRVLRRAEGKTVATVYDAILQPESLNDTSGMSLLQGELARAGNFARDALNSDARDPLERLVVGLGGDLEALYEYLDVGEETDD</sequence>
<dbReference type="SMART" id="SM00487">
    <property type="entry name" value="DEXDc"/>
    <property type="match status" value="1"/>
</dbReference>
<dbReference type="GO" id="GO:0004386">
    <property type="term" value="F:helicase activity"/>
    <property type="evidence" value="ECO:0007669"/>
    <property type="project" value="UniProtKB-KW"/>
</dbReference>
<evidence type="ECO:0000256" key="2">
    <source>
        <dbReference type="ARBA" id="ARBA00022801"/>
    </source>
</evidence>
<feature type="domain" description="Helicase ATP-binding" evidence="6">
    <location>
        <begin position="284"/>
        <end position="442"/>
    </location>
</feature>
<evidence type="ECO:0000256" key="4">
    <source>
        <dbReference type="ARBA" id="ARBA00022840"/>
    </source>
</evidence>
<keyword evidence="9" id="KW-1185">Reference proteome</keyword>
<evidence type="ECO:0000313" key="8">
    <source>
        <dbReference type="EMBL" id="WOF23661.1"/>
    </source>
</evidence>
<dbReference type="PANTHER" id="PTHR11274">
    <property type="entry name" value="RAD25/XP-B DNA REPAIR HELICASE"/>
    <property type="match status" value="1"/>
</dbReference>
<dbReference type="Proteomes" id="UP001305498">
    <property type="component" value="Chromosome"/>
</dbReference>
<accession>A0AA97FHH6</accession>
<gene>
    <name evidence="8" type="ORF">N8K70_03000</name>
</gene>
<keyword evidence="3 8" id="KW-0347">Helicase</keyword>
<dbReference type="GO" id="GO:0005524">
    <property type="term" value="F:ATP binding"/>
    <property type="evidence" value="ECO:0007669"/>
    <property type="project" value="UniProtKB-KW"/>
</dbReference>
<protein>
    <submittedName>
        <fullName evidence="8">DEAD/DEAH box helicase family protein</fullName>
    </submittedName>
</protein>
<dbReference type="GO" id="GO:0016787">
    <property type="term" value="F:hydrolase activity"/>
    <property type="evidence" value="ECO:0007669"/>
    <property type="project" value="UniProtKB-KW"/>
</dbReference>
<dbReference type="KEGG" id="mbet:N8K70_03000"/>
<dbReference type="PROSITE" id="PS51194">
    <property type="entry name" value="HELICASE_CTER"/>
    <property type="match status" value="1"/>
</dbReference>
<evidence type="ECO:0000256" key="1">
    <source>
        <dbReference type="ARBA" id="ARBA00022741"/>
    </source>
</evidence>
<evidence type="ECO:0000313" key="9">
    <source>
        <dbReference type="Proteomes" id="UP001305498"/>
    </source>
</evidence>
<dbReference type="RefSeq" id="WP_317140133.1">
    <property type="nucleotide sequence ID" value="NZ_CP118157.1"/>
</dbReference>
<dbReference type="CDD" id="cd09179">
    <property type="entry name" value="PLDc_N_DEXD_a"/>
    <property type="match status" value="1"/>
</dbReference>
<dbReference type="Gene3D" id="3.40.50.300">
    <property type="entry name" value="P-loop containing nucleotide triphosphate hydrolases"/>
    <property type="match status" value="2"/>
</dbReference>